<organism evidence="1 2">
    <name type="scientific">Flavobacterium aurantiibacter</name>
    <dbReference type="NCBI Taxonomy" id="2023067"/>
    <lineage>
        <taxon>Bacteria</taxon>
        <taxon>Pseudomonadati</taxon>
        <taxon>Bacteroidota</taxon>
        <taxon>Flavobacteriia</taxon>
        <taxon>Flavobacteriales</taxon>
        <taxon>Flavobacteriaceae</taxon>
        <taxon>Flavobacterium</taxon>
    </lineage>
</organism>
<keyword evidence="2" id="KW-1185">Reference proteome</keyword>
<dbReference type="AlphaFoldDB" id="A0A255ZGA6"/>
<evidence type="ECO:0000313" key="1">
    <source>
        <dbReference type="EMBL" id="OYQ40583.1"/>
    </source>
</evidence>
<comment type="caution">
    <text evidence="1">The sequence shown here is derived from an EMBL/GenBank/DDBJ whole genome shotgun (WGS) entry which is preliminary data.</text>
</comment>
<gene>
    <name evidence="1" type="ORF">CHX27_13770</name>
</gene>
<dbReference type="Proteomes" id="UP000216035">
    <property type="component" value="Unassembled WGS sequence"/>
</dbReference>
<reference evidence="1 2" key="1">
    <citation type="submission" date="2017-07" db="EMBL/GenBank/DDBJ databases">
        <title>Flavobacterium cyanobacteriorum sp. nov., isolated from cyanobacterial aggregates in a eutrophic lake.</title>
        <authorList>
            <person name="Cai H."/>
        </authorList>
    </citation>
    <scope>NUCLEOTIDE SEQUENCE [LARGE SCALE GENOMIC DNA]</scope>
    <source>
        <strain evidence="1 2">TH167</strain>
    </source>
</reference>
<dbReference type="EMBL" id="NOXX01000222">
    <property type="protein sequence ID" value="OYQ40583.1"/>
    <property type="molecule type" value="Genomic_DNA"/>
</dbReference>
<proteinExistence type="predicted"/>
<name>A0A255ZGA6_9FLAO</name>
<sequence>MKTKFIVGLLLMLANAVYSQKITLTKEGIPTVSIGDTRLLPDLKDKIARWAEQSFRNGYDYQDRGEIIRLETIRRNAFTYSSLGETYSYHVKVRLTFILTEGKRRLQIDVLEFMDGQEPSSLKLESLFTSKGIAKEEMNAAIVGLKENLQRVVSRLQILWN</sequence>
<accession>A0A255ZGA6</accession>
<protein>
    <recommendedName>
        <fullName evidence="3">DUF4468 domain-containing protein</fullName>
    </recommendedName>
</protein>
<evidence type="ECO:0008006" key="3">
    <source>
        <dbReference type="Google" id="ProtNLM"/>
    </source>
</evidence>
<dbReference type="RefSeq" id="WP_094487338.1">
    <property type="nucleotide sequence ID" value="NZ_NOXX01000222.1"/>
</dbReference>
<evidence type="ECO:0000313" key="2">
    <source>
        <dbReference type="Proteomes" id="UP000216035"/>
    </source>
</evidence>